<organism evidence="1 2">
    <name type="scientific">Terrihalobacillus insolitus</name>
    <dbReference type="NCBI Taxonomy" id="2950438"/>
    <lineage>
        <taxon>Bacteria</taxon>
        <taxon>Bacillati</taxon>
        <taxon>Bacillota</taxon>
        <taxon>Bacilli</taxon>
        <taxon>Bacillales</taxon>
        <taxon>Bacillaceae</taxon>
        <taxon>Terrihalobacillus</taxon>
    </lineage>
</organism>
<dbReference type="EMBL" id="JAMQKB010000068">
    <property type="protein sequence ID" value="MDC3426391.1"/>
    <property type="molecule type" value="Genomic_DNA"/>
</dbReference>
<evidence type="ECO:0000313" key="1">
    <source>
        <dbReference type="EMBL" id="MDC3426391.1"/>
    </source>
</evidence>
<comment type="caution">
    <text evidence="1">The sequence shown here is derived from an EMBL/GenBank/DDBJ whole genome shotgun (WGS) entry which is preliminary data.</text>
</comment>
<keyword evidence="2" id="KW-1185">Reference proteome</keyword>
<name>A0A9X3WY33_9BACI</name>
<gene>
    <name evidence="1" type="ORF">NC797_18295</name>
</gene>
<sequence length="68" mass="7988">MKKAQELWNQIPEWAREKLIHNVFCTSCSGVTTIIDYEIEMAGFREDIVLRGKCQKCGHEVARYIERD</sequence>
<proteinExistence type="predicted"/>
<accession>A0A9X3WY33</accession>
<evidence type="ECO:0000313" key="2">
    <source>
        <dbReference type="Proteomes" id="UP001145050"/>
    </source>
</evidence>
<reference evidence="1" key="1">
    <citation type="submission" date="2022-06" db="EMBL/GenBank/DDBJ databases">
        <title>Aquibacillus sp. a new bacterium isolated from soil saline samples.</title>
        <authorList>
            <person name="Galisteo C."/>
            <person name="De La Haba R."/>
            <person name="Sanchez-Porro C."/>
            <person name="Ventosa A."/>
        </authorList>
    </citation>
    <scope>NUCLEOTIDE SEQUENCE</scope>
    <source>
        <strain evidence="1">3ASR75-11</strain>
    </source>
</reference>
<protein>
    <submittedName>
        <fullName evidence="1">Uncharacterized protein</fullName>
    </submittedName>
</protein>
<dbReference type="AlphaFoldDB" id="A0A9X3WY33"/>
<dbReference type="RefSeq" id="WP_272438220.1">
    <property type="nucleotide sequence ID" value="NZ_JAMQKB010000068.1"/>
</dbReference>
<dbReference type="Proteomes" id="UP001145050">
    <property type="component" value="Unassembled WGS sequence"/>
</dbReference>